<gene>
    <name evidence="2" type="ORF">GUITHDRAFT_146750</name>
</gene>
<reference evidence="3" key="3">
    <citation type="submission" date="2015-06" db="UniProtKB">
        <authorList>
            <consortium name="EnsemblProtists"/>
        </authorList>
    </citation>
    <scope>IDENTIFICATION</scope>
</reference>
<dbReference type="Proteomes" id="UP000011087">
    <property type="component" value="Unassembled WGS sequence"/>
</dbReference>
<dbReference type="GeneID" id="17291821"/>
<dbReference type="RefSeq" id="XP_005822046.1">
    <property type="nucleotide sequence ID" value="XM_005821989.1"/>
</dbReference>
<evidence type="ECO:0000313" key="2">
    <source>
        <dbReference type="EMBL" id="EKX35066.1"/>
    </source>
</evidence>
<accession>L1IFM9</accession>
<sequence length="197" mass="21922">MLGKRHGYSDEREEGSIMEISERRETEAVPRKRARVSFNSNIMYRTVIVHSEEEELHLTELAPATRDEGLFQDAFMPMKTHDGSSAECEIAWKLFNAVRTDRSMTTFHQMVELIAMQGMADLLLKVKGVIMELIIRIARKGSAGFAKSASVFKKSSLPVLLEITKALHASAMRIRCRSGHTVCHAGASAPVALTTCT</sequence>
<feature type="region of interest" description="Disordered" evidence="1">
    <location>
        <begin position="1"/>
        <end position="26"/>
    </location>
</feature>
<dbReference type="EMBL" id="JH993097">
    <property type="protein sequence ID" value="EKX35066.1"/>
    <property type="molecule type" value="Genomic_DNA"/>
</dbReference>
<dbReference type="PaxDb" id="55529-EKX35066"/>
<keyword evidence="4" id="KW-1185">Reference proteome</keyword>
<name>L1IFM9_GUITC</name>
<dbReference type="HOGENOM" id="CLU_1386492_0_0_1"/>
<dbReference type="AlphaFoldDB" id="L1IFM9"/>
<evidence type="ECO:0000313" key="4">
    <source>
        <dbReference type="Proteomes" id="UP000011087"/>
    </source>
</evidence>
<reference evidence="2 4" key="1">
    <citation type="journal article" date="2012" name="Nature">
        <title>Algal genomes reveal evolutionary mosaicism and the fate of nucleomorphs.</title>
        <authorList>
            <consortium name="DOE Joint Genome Institute"/>
            <person name="Curtis B.A."/>
            <person name="Tanifuji G."/>
            <person name="Burki F."/>
            <person name="Gruber A."/>
            <person name="Irimia M."/>
            <person name="Maruyama S."/>
            <person name="Arias M.C."/>
            <person name="Ball S.G."/>
            <person name="Gile G.H."/>
            <person name="Hirakawa Y."/>
            <person name="Hopkins J.F."/>
            <person name="Kuo A."/>
            <person name="Rensing S.A."/>
            <person name="Schmutz J."/>
            <person name="Symeonidi A."/>
            <person name="Elias M."/>
            <person name="Eveleigh R.J."/>
            <person name="Herman E.K."/>
            <person name="Klute M.J."/>
            <person name="Nakayama T."/>
            <person name="Obornik M."/>
            <person name="Reyes-Prieto A."/>
            <person name="Armbrust E.V."/>
            <person name="Aves S.J."/>
            <person name="Beiko R.G."/>
            <person name="Coutinho P."/>
            <person name="Dacks J.B."/>
            <person name="Durnford D.G."/>
            <person name="Fast N.M."/>
            <person name="Green B.R."/>
            <person name="Grisdale C.J."/>
            <person name="Hempel F."/>
            <person name="Henrissat B."/>
            <person name="Hoppner M.P."/>
            <person name="Ishida K."/>
            <person name="Kim E."/>
            <person name="Koreny L."/>
            <person name="Kroth P.G."/>
            <person name="Liu Y."/>
            <person name="Malik S.B."/>
            <person name="Maier U.G."/>
            <person name="McRose D."/>
            <person name="Mock T."/>
            <person name="Neilson J.A."/>
            <person name="Onodera N.T."/>
            <person name="Poole A.M."/>
            <person name="Pritham E.J."/>
            <person name="Richards T.A."/>
            <person name="Rocap G."/>
            <person name="Roy S.W."/>
            <person name="Sarai C."/>
            <person name="Schaack S."/>
            <person name="Shirato S."/>
            <person name="Slamovits C.H."/>
            <person name="Spencer D.F."/>
            <person name="Suzuki S."/>
            <person name="Worden A.Z."/>
            <person name="Zauner S."/>
            <person name="Barry K."/>
            <person name="Bell C."/>
            <person name="Bharti A.K."/>
            <person name="Crow J.A."/>
            <person name="Grimwood J."/>
            <person name="Kramer R."/>
            <person name="Lindquist E."/>
            <person name="Lucas S."/>
            <person name="Salamov A."/>
            <person name="McFadden G.I."/>
            <person name="Lane C.E."/>
            <person name="Keeling P.J."/>
            <person name="Gray M.W."/>
            <person name="Grigoriev I.V."/>
            <person name="Archibald J.M."/>
        </authorList>
    </citation>
    <scope>NUCLEOTIDE SEQUENCE</scope>
    <source>
        <strain evidence="2 4">CCMP2712</strain>
    </source>
</reference>
<evidence type="ECO:0000313" key="3">
    <source>
        <dbReference type="EnsemblProtists" id="EKX35066"/>
    </source>
</evidence>
<reference evidence="4" key="2">
    <citation type="submission" date="2012-11" db="EMBL/GenBank/DDBJ databases">
        <authorList>
            <person name="Kuo A."/>
            <person name="Curtis B.A."/>
            <person name="Tanifuji G."/>
            <person name="Burki F."/>
            <person name="Gruber A."/>
            <person name="Irimia M."/>
            <person name="Maruyama S."/>
            <person name="Arias M.C."/>
            <person name="Ball S.G."/>
            <person name="Gile G.H."/>
            <person name="Hirakawa Y."/>
            <person name="Hopkins J.F."/>
            <person name="Rensing S.A."/>
            <person name="Schmutz J."/>
            <person name="Symeonidi A."/>
            <person name="Elias M."/>
            <person name="Eveleigh R.J."/>
            <person name="Herman E.K."/>
            <person name="Klute M.J."/>
            <person name="Nakayama T."/>
            <person name="Obornik M."/>
            <person name="Reyes-Prieto A."/>
            <person name="Armbrust E.V."/>
            <person name="Aves S.J."/>
            <person name="Beiko R.G."/>
            <person name="Coutinho P."/>
            <person name="Dacks J.B."/>
            <person name="Durnford D.G."/>
            <person name="Fast N.M."/>
            <person name="Green B.R."/>
            <person name="Grisdale C."/>
            <person name="Hempe F."/>
            <person name="Henrissat B."/>
            <person name="Hoppner M.P."/>
            <person name="Ishida K.-I."/>
            <person name="Kim E."/>
            <person name="Koreny L."/>
            <person name="Kroth P.G."/>
            <person name="Liu Y."/>
            <person name="Malik S.-B."/>
            <person name="Maier U.G."/>
            <person name="McRose D."/>
            <person name="Mock T."/>
            <person name="Neilson J.A."/>
            <person name="Onodera N.T."/>
            <person name="Poole A.M."/>
            <person name="Pritham E.J."/>
            <person name="Richards T.A."/>
            <person name="Rocap G."/>
            <person name="Roy S.W."/>
            <person name="Sarai C."/>
            <person name="Schaack S."/>
            <person name="Shirato S."/>
            <person name="Slamovits C.H."/>
            <person name="Spencer D.F."/>
            <person name="Suzuki S."/>
            <person name="Worden A.Z."/>
            <person name="Zauner S."/>
            <person name="Barry K."/>
            <person name="Bell C."/>
            <person name="Bharti A.K."/>
            <person name="Crow J.A."/>
            <person name="Grimwood J."/>
            <person name="Kramer R."/>
            <person name="Lindquist E."/>
            <person name="Lucas S."/>
            <person name="Salamov A."/>
            <person name="McFadden G.I."/>
            <person name="Lane C.E."/>
            <person name="Keeling P.J."/>
            <person name="Gray M.W."/>
            <person name="Grigoriev I.V."/>
            <person name="Archibald J.M."/>
        </authorList>
    </citation>
    <scope>NUCLEOTIDE SEQUENCE</scope>
    <source>
        <strain evidence="4">CCMP2712</strain>
    </source>
</reference>
<dbReference type="KEGG" id="gtt:GUITHDRAFT_146750"/>
<organism evidence="2">
    <name type="scientific">Guillardia theta (strain CCMP2712)</name>
    <name type="common">Cryptophyte</name>
    <dbReference type="NCBI Taxonomy" id="905079"/>
    <lineage>
        <taxon>Eukaryota</taxon>
        <taxon>Cryptophyceae</taxon>
        <taxon>Pyrenomonadales</taxon>
        <taxon>Geminigeraceae</taxon>
        <taxon>Guillardia</taxon>
    </lineage>
</organism>
<evidence type="ECO:0000256" key="1">
    <source>
        <dbReference type="SAM" id="MobiDB-lite"/>
    </source>
</evidence>
<protein>
    <submittedName>
        <fullName evidence="2 3">Uncharacterized protein</fullName>
    </submittedName>
</protein>
<proteinExistence type="predicted"/>
<dbReference type="EnsemblProtists" id="EKX35066">
    <property type="protein sequence ID" value="EKX35066"/>
    <property type="gene ID" value="GUITHDRAFT_146750"/>
</dbReference>